<evidence type="ECO:0000313" key="2">
    <source>
        <dbReference type="Proteomes" id="UP000499080"/>
    </source>
</evidence>
<sequence length="95" mass="10487">MAALFVWVKMNDQSRPTEAPGYTEGPKCRDSNIETVTCHLMDITNASTDPTSEVVRSINRNEANTTARLSLYPLEKRELGSYSEISHPRTCGAPG</sequence>
<keyword evidence="2" id="KW-1185">Reference proteome</keyword>
<accession>A0A4Y2DN75</accession>
<gene>
    <name evidence="1" type="ORF">AVEN_237290_1</name>
</gene>
<dbReference type="AlphaFoldDB" id="A0A4Y2DN75"/>
<organism evidence="1 2">
    <name type="scientific">Araneus ventricosus</name>
    <name type="common">Orbweaver spider</name>
    <name type="synonym">Epeira ventricosa</name>
    <dbReference type="NCBI Taxonomy" id="182803"/>
    <lineage>
        <taxon>Eukaryota</taxon>
        <taxon>Metazoa</taxon>
        <taxon>Ecdysozoa</taxon>
        <taxon>Arthropoda</taxon>
        <taxon>Chelicerata</taxon>
        <taxon>Arachnida</taxon>
        <taxon>Araneae</taxon>
        <taxon>Araneomorphae</taxon>
        <taxon>Entelegynae</taxon>
        <taxon>Araneoidea</taxon>
        <taxon>Araneidae</taxon>
        <taxon>Araneus</taxon>
    </lineage>
</organism>
<reference evidence="1 2" key="1">
    <citation type="journal article" date="2019" name="Sci. Rep.">
        <title>Orb-weaving spider Araneus ventricosus genome elucidates the spidroin gene catalogue.</title>
        <authorList>
            <person name="Kono N."/>
            <person name="Nakamura H."/>
            <person name="Ohtoshi R."/>
            <person name="Moran D.A.P."/>
            <person name="Shinohara A."/>
            <person name="Yoshida Y."/>
            <person name="Fujiwara M."/>
            <person name="Mori M."/>
            <person name="Tomita M."/>
            <person name="Arakawa K."/>
        </authorList>
    </citation>
    <scope>NUCLEOTIDE SEQUENCE [LARGE SCALE GENOMIC DNA]</scope>
</reference>
<name>A0A4Y2DN75_ARAVE</name>
<protein>
    <submittedName>
        <fullName evidence="1">Uncharacterized protein</fullName>
    </submittedName>
</protein>
<dbReference type="Proteomes" id="UP000499080">
    <property type="component" value="Unassembled WGS sequence"/>
</dbReference>
<comment type="caution">
    <text evidence="1">The sequence shown here is derived from an EMBL/GenBank/DDBJ whole genome shotgun (WGS) entry which is preliminary data.</text>
</comment>
<dbReference type="EMBL" id="BGPR01000386">
    <property type="protein sequence ID" value="GBM17304.1"/>
    <property type="molecule type" value="Genomic_DNA"/>
</dbReference>
<proteinExistence type="predicted"/>
<evidence type="ECO:0000313" key="1">
    <source>
        <dbReference type="EMBL" id="GBM17304.1"/>
    </source>
</evidence>